<dbReference type="Proteomes" id="UP000076420">
    <property type="component" value="Unassembled WGS sequence"/>
</dbReference>
<dbReference type="VEuPathDB" id="VectorBase:BGLB026006"/>
<sequence length="129" mass="15541">MMPRRWLLQFLSILLLVCCSQCCQKLEKQWLLEEMVKEYHVGPGMAANMYPHVLKDKKYSEVRQKIWNYLVTLKKELLPKQREIDIAKMKADKERERSEGMYSTSEIIDCDIIKQTMTYYSIHFHKKIH</sequence>
<gene>
    <name evidence="2" type="primary">106073544</name>
</gene>
<feature type="signal peptide" evidence="1">
    <location>
        <begin position="1"/>
        <end position="22"/>
    </location>
</feature>
<feature type="chain" id="PRO_5011976797" evidence="1">
    <location>
        <begin position="23"/>
        <end position="129"/>
    </location>
</feature>
<proteinExistence type="predicted"/>
<reference evidence="2" key="1">
    <citation type="submission" date="2020-05" db="UniProtKB">
        <authorList>
            <consortium name="EnsemblMetazoa"/>
        </authorList>
    </citation>
    <scope>IDENTIFICATION</scope>
    <source>
        <strain evidence="2">BB02</strain>
    </source>
</reference>
<protein>
    <submittedName>
        <fullName evidence="2">Uncharacterized protein</fullName>
    </submittedName>
</protein>
<accession>A0A2C9L1P5</accession>
<keyword evidence="1" id="KW-0732">Signal</keyword>
<evidence type="ECO:0000313" key="2">
    <source>
        <dbReference type="EnsemblMetazoa" id="BGLB026006-PA"/>
    </source>
</evidence>
<dbReference type="KEGG" id="bgt:106073544"/>
<dbReference type="EnsemblMetazoa" id="BGLB026006-RA">
    <property type="protein sequence ID" value="BGLB026006-PA"/>
    <property type="gene ID" value="BGLB026006"/>
</dbReference>
<organism evidence="2 3">
    <name type="scientific">Biomphalaria glabrata</name>
    <name type="common">Bloodfluke planorb</name>
    <name type="synonym">Freshwater snail</name>
    <dbReference type="NCBI Taxonomy" id="6526"/>
    <lineage>
        <taxon>Eukaryota</taxon>
        <taxon>Metazoa</taxon>
        <taxon>Spiralia</taxon>
        <taxon>Lophotrochozoa</taxon>
        <taxon>Mollusca</taxon>
        <taxon>Gastropoda</taxon>
        <taxon>Heterobranchia</taxon>
        <taxon>Euthyneura</taxon>
        <taxon>Panpulmonata</taxon>
        <taxon>Hygrophila</taxon>
        <taxon>Lymnaeoidea</taxon>
        <taxon>Planorbidae</taxon>
        <taxon>Biomphalaria</taxon>
    </lineage>
</organism>
<evidence type="ECO:0000256" key="1">
    <source>
        <dbReference type="SAM" id="SignalP"/>
    </source>
</evidence>
<dbReference type="AlphaFoldDB" id="A0A2C9L1P5"/>
<name>A0A2C9L1P5_BIOGL</name>
<evidence type="ECO:0000313" key="3">
    <source>
        <dbReference type="Proteomes" id="UP000076420"/>
    </source>
</evidence>
<dbReference type="VEuPathDB" id="VectorBase:BGLAX_039175"/>